<evidence type="ECO:0000256" key="4">
    <source>
        <dbReference type="ARBA" id="ARBA00023136"/>
    </source>
</evidence>
<keyword evidence="3 5" id="KW-1133">Transmembrane helix</keyword>
<protein>
    <submittedName>
        <fullName evidence="8">Uncharacterized protein</fullName>
    </submittedName>
</protein>
<feature type="transmembrane region" description="Helical" evidence="5">
    <location>
        <begin position="224"/>
        <end position="247"/>
    </location>
</feature>
<dbReference type="Gene3D" id="1.20.58.390">
    <property type="entry name" value="Neurotransmitter-gated ion-channel transmembrane domain"/>
    <property type="match status" value="1"/>
</dbReference>
<evidence type="ECO:0000313" key="8">
    <source>
        <dbReference type="EMBL" id="KAK3094191.1"/>
    </source>
</evidence>
<evidence type="ECO:0000259" key="6">
    <source>
        <dbReference type="Pfam" id="PF02931"/>
    </source>
</evidence>
<sequence>MGAVALVKQTDSWVINDTNTLHTDLLRGYNKNIRGNFDQSTSTILYVRFFISSVNSFDVMTGTLAIVGYFDIIWVDERMTWESSAYNGTTHIVFNQDDVWTPVVILGNGNGEDGLETLGNSYLQVRYFPNGQSNWNPGDKYETFCGANIKDYPYDAQWCEVQFIPWGYSANEIQFSLIESECNQNLYSANGQWELQECYLDTLYVAESTQLLRLNLQLKRRASFYFVSLILPIGALGVLNLLVFLLPPESGERIGYSITLLLAICVFLTIASDNLPQSSYPSFSFLCTKLLIDMMISSLVVLFTIIGLRFYFKNDEHKVPDCVAAVASCILCRCCRSGRREKSVYEREVVIQTNGNPYFMDGKLPRLEVNETKGGKETGYKAPRKRITWTDVGIASDIVFFVFTLLAFIISHVTYFIYVNVVEIDKPT</sequence>
<evidence type="ECO:0000259" key="7">
    <source>
        <dbReference type="Pfam" id="PF02932"/>
    </source>
</evidence>
<dbReference type="InterPro" id="IPR036719">
    <property type="entry name" value="Neuro-gated_channel_TM_sf"/>
</dbReference>
<dbReference type="InterPro" id="IPR036734">
    <property type="entry name" value="Neur_chan_lig-bd_sf"/>
</dbReference>
<dbReference type="InterPro" id="IPR038050">
    <property type="entry name" value="Neuro_actylchol_rec"/>
</dbReference>
<evidence type="ECO:0000313" key="9">
    <source>
        <dbReference type="Proteomes" id="UP001186944"/>
    </source>
</evidence>
<accession>A0AA88Y1M4</accession>
<feature type="domain" description="Neurotransmitter-gated ion-channel ligand-binding" evidence="6">
    <location>
        <begin position="20"/>
        <end position="221"/>
    </location>
</feature>
<dbReference type="EMBL" id="VSWD01000009">
    <property type="protein sequence ID" value="KAK3094191.1"/>
    <property type="molecule type" value="Genomic_DNA"/>
</dbReference>
<feature type="transmembrane region" description="Helical" evidence="5">
    <location>
        <begin position="254"/>
        <end position="271"/>
    </location>
</feature>
<name>A0AA88Y1M4_PINIB</name>
<dbReference type="GO" id="GO:0016020">
    <property type="term" value="C:membrane"/>
    <property type="evidence" value="ECO:0007669"/>
    <property type="project" value="UniProtKB-SubCell"/>
</dbReference>
<dbReference type="GO" id="GO:0005230">
    <property type="term" value="F:extracellular ligand-gated monoatomic ion channel activity"/>
    <property type="evidence" value="ECO:0007669"/>
    <property type="project" value="InterPro"/>
</dbReference>
<keyword evidence="9" id="KW-1185">Reference proteome</keyword>
<dbReference type="InterPro" id="IPR006201">
    <property type="entry name" value="Neur_channel"/>
</dbReference>
<reference evidence="8" key="1">
    <citation type="submission" date="2019-08" db="EMBL/GenBank/DDBJ databases">
        <title>The improved chromosome-level genome for the pearl oyster Pinctada fucata martensii using PacBio sequencing and Hi-C.</title>
        <authorList>
            <person name="Zheng Z."/>
        </authorList>
    </citation>
    <scope>NUCLEOTIDE SEQUENCE</scope>
    <source>
        <strain evidence="8">ZZ-2019</strain>
        <tissue evidence="8">Adductor muscle</tissue>
    </source>
</reference>
<dbReference type="SUPFAM" id="SSF63712">
    <property type="entry name" value="Nicotinic receptor ligand binding domain-like"/>
    <property type="match status" value="1"/>
</dbReference>
<comment type="caution">
    <text evidence="8">The sequence shown here is derived from an EMBL/GenBank/DDBJ whole genome shotgun (WGS) entry which is preliminary data.</text>
</comment>
<dbReference type="Pfam" id="PF02932">
    <property type="entry name" value="Neur_chan_memb"/>
    <property type="match status" value="1"/>
</dbReference>
<feature type="transmembrane region" description="Helical" evidence="5">
    <location>
        <begin position="394"/>
        <end position="418"/>
    </location>
</feature>
<dbReference type="GO" id="GO:0004888">
    <property type="term" value="F:transmembrane signaling receptor activity"/>
    <property type="evidence" value="ECO:0007669"/>
    <property type="project" value="InterPro"/>
</dbReference>
<dbReference type="PRINTS" id="PR00252">
    <property type="entry name" value="NRIONCHANNEL"/>
</dbReference>
<dbReference type="CDD" id="cd18989">
    <property type="entry name" value="LGIC_ECD_cation"/>
    <property type="match status" value="1"/>
</dbReference>
<gene>
    <name evidence="8" type="ORF">FSP39_025244</name>
</gene>
<evidence type="ECO:0000256" key="2">
    <source>
        <dbReference type="ARBA" id="ARBA00022692"/>
    </source>
</evidence>
<evidence type="ECO:0000256" key="1">
    <source>
        <dbReference type="ARBA" id="ARBA00004141"/>
    </source>
</evidence>
<dbReference type="InterPro" id="IPR006202">
    <property type="entry name" value="Neur_chan_lig-bd"/>
</dbReference>
<dbReference type="InterPro" id="IPR006029">
    <property type="entry name" value="Neurotrans-gated_channel_TM"/>
</dbReference>
<organism evidence="8 9">
    <name type="scientific">Pinctada imbricata</name>
    <name type="common">Atlantic pearl-oyster</name>
    <name type="synonym">Pinctada martensii</name>
    <dbReference type="NCBI Taxonomy" id="66713"/>
    <lineage>
        <taxon>Eukaryota</taxon>
        <taxon>Metazoa</taxon>
        <taxon>Spiralia</taxon>
        <taxon>Lophotrochozoa</taxon>
        <taxon>Mollusca</taxon>
        <taxon>Bivalvia</taxon>
        <taxon>Autobranchia</taxon>
        <taxon>Pteriomorphia</taxon>
        <taxon>Pterioida</taxon>
        <taxon>Pterioidea</taxon>
        <taxon>Pteriidae</taxon>
        <taxon>Pinctada</taxon>
    </lineage>
</organism>
<comment type="subcellular location">
    <subcellularLocation>
        <location evidence="1">Membrane</location>
        <topology evidence="1">Multi-pass membrane protein</topology>
    </subcellularLocation>
</comment>
<dbReference type="Pfam" id="PF02931">
    <property type="entry name" value="Neur_chan_LBD"/>
    <property type="match status" value="1"/>
</dbReference>
<keyword evidence="2 5" id="KW-0812">Transmembrane</keyword>
<dbReference type="AlphaFoldDB" id="A0AA88Y1M4"/>
<evidence type="ECO:0000256" key="5">
    <source>
        <dbReference type="SAM" id="Phobius"/>
    </source>
</evidence>
<evidence type="ECO:0000256" key="3">
    <source>
        <dbReference type="ARBA" id="ARBA00022989"/>
    </source>
</evidence>
<dbReference type="SUPFAM" id="SSF90112">
    <property type="entry name" value="Neurotransmitter-gated ion-channel transmembrane pore"/>
    <property type="match status" value="1"/>
</dbReference>
<keyword evidence="4 5" id="KW-0472">Membrane</keyword>
<feature type="domain" description="Neurotransmitter-gated ion-channel transmembrane" evidence="7">
    <location>
        <begin position="230"/>
        <end position="348"/>
    </location>
</feature>
<proteinExistence type="predicted"/>
<dbReference type="Gene3D" id="2.70.170.10">
    <property type="entry name" value="Neurotransmitter-gated ion-channel ligand-binding domain"/>
    <property type="match status" value="1"/>
</dbReference>
<dbReference type="Proteomes" id="UP001186944">
    <property type="component" value="Unassembled WGS sequence"/>
</dbReference>
<dbReference type="PANTHER" id="PTHR18945">
    <property type="entry name" value="NEUROTRANSMITTER GATED ION CHANNEL"/>
    <property type="match status" value="1"/>
</dbReference>
<feature type="transmembrane region" description="Helical" evidence="5">
    <location>
        <begin position="291"/>
        <end position="312"/>
    </location>
</feature>
<dbReference type="CDD" id="cd19051">
    <property type="entry name" value="LGIC_TM_cation"/>
    <property type="match status" value="1"/>
</dbReference>